<dbReference type="OMA" id="GKICAGP"/>
<reference evidence="2" key="1">
    <citation type="submission" date="2015-02" db="EMBL/GenBank/DDBJ databases">
        <title>Genome sequencing for Strongylocentrotus purpuratus.</title>
        <authorList>
            <person name="Murali S."/>
            <person name="Liu Y."/>
            <person name="Vee V."/>
            <person name="English A."/>
            <person name="Wang M."/>
            <person name="Skinner E."/>
            <person name="Han Y."/>
            <person name="Muzny D.M."/>
            <person name="Worley K.C."/>
            <person name="Gibbs R.A."/>
        </authorList>
    </citation>
    <scope>NUCLEOTIDE SEQUENCE</scope>
</reference>
<proteinExistence type="predicted"/>
<dbReference type="InterPro" id="IPR043502">
    <property type="entry name" value="DNA/RNA_pol_sf"/>
</dbReference>
<accession>A0A7M7PSH4</accession>
<dbReference type="KEGG" id="spu:115929261"/>
<dbReference type="OrthoDB" id="425619at2759"/>
<sequence>METLGSAWLELGVGTCIFPLEVVFGNTDQVDGLLGLDFMEPNGCIIDLKTKELRLKGERIKCTDARGVSFSSRVLIGATTRVQPGHEVIVPGYTTGLQDGTGLGLIEPAESSELLNKGIIVARVVVERTETTLPVRVFNPGKKACVIRRGTLAGHLTPISGEDIEEIPGQPLPTTDNHTVPDHLVDLFERSKRGIDKVFHDRIAKLLCENQDIFAISDSDIGKTGLVKHHINTGDSLPIRQRPRRFPPKEQEEIDRQIQDMLEHDRIEPSDSPWSSNVVLVKKKTGQKGFAWIIVV</sequence>
<dbReference type="InterPro" id="IPR053134">
    <property type="entry name" value="RNA-dir_DNA_polymerase"/>
</dbReference>
<name>A0A7M7PSH4_STRPU</name>
<dbReference type="RefSeq" id="XP_030853797.1">
    <property type="nucleotide sequence ID" value="XM_030997937.1"/>
</dbReference>
<dbReference type="InterPro" id="IPR021109">
    <property type="entry name" value="Peptidase_aspartic_dom_sf"/>
</dbReference>
<protein>
    <submittedName>
        <fullName evidence="1">Uncharacterized protein</fullName>
    </submittedName>
</protein>
<dbReference type="Proteomes" id="UP000007110">
    <property type="component" value="Unassembled WGS sequence"/>
</dbReference>
<dbReference type="GeneID" id="115929261"/>
<dbReference type="SUPFAM" id="SSF56672">
    <property type="entry name" value="DNA/RNA polymerases"/>
    <property type="match status" value="1"/>
</dbReference>
<dbReference type="PANTHER" id="PTHR24559">
    <property type="entry name" value="TRANSPOSON TY3-I GAG-POL POLYPROTEIN"/>
    <property type="match status" value="1"/>
</dbReference>
<dbReference type="AlphaFoldDB" id="A0A7M7PSH4"/>
<dbReference type="PANTHER" id="PTHR24559:SF444">
    <property type="entry name" value="REVERSE TRANSCRIPTASE DOMAIN-CONTAINING PROTEIN"/>
    <property type="match status" value="1"/>
</dbReference>
<dbReference type="Gene3D" id="3.10.10.10">
    <property type="entry name" value="HIV Type 1 Reverse Transcriptase, subunit A, domain 1"/>
    <property type="match status" value="1"/>
</dbReference>
<dbReference type="EnsemblMetazoa" id="XM_030997937">
    <property type="protein sequence ID" value="XP_030853797"/>
    <property type="gene ID" value="LOC115929261"/>
</dbReference>
<evidence type="ECO:0000313" key="1">
    <source>
        <dbReference type="EnsemblMetazoa" id="XP_030853797"/>
    </source>
</evidence>
<organism evidence="1 2">
    <name type="scientific">Strongylocentrotus purpuratus</name>
    <name type="common">Purple sea urchin</name>
    <dbReference type="NCBI Taxonomy" id="7668"/>
    <lineage>
        <taxon>Eukaryota</taxon>
        <taxon>Metazoa</taxon>
        <taxon>Echinodermata</taxon>
        <taxon>Eleutherozoa</taxon>
        <taxon>Echinozoa</taxon>
        <taxon>Echinoidea</taxon>
        <taxon>Euechinoidea</taxon>
        <taxon>Echinacea</taxon>
        <taxon>Camarodonta</taxon>
        <taxon>Echinidea</taxon>
        <taxon>Strongylocentrotidae</taxon>
        <taxon>Strongylocentrotus</taxon>
    </lineage>
</organism>
<keyword evidence="2" id="KW-1185">Reference proteome</keyword>
<dbReference type="Gene3D" id="2.40.70.10">
    <property type="entry name" value="Acid Proteases"/>
    <property type="match status" value="1"/>
</dbReference>
<reference evidence="1" key="2">
    <citation type="submission" date="2021-01" db="UniProtKB">
        <authorList>
            <consortium name="EnsemblMetazoa"/>
        </authorList>
    </citation>
    <scope>IDENTIFICATION</scope>
</reference>
<evidence type="ECO:0000313" key="2">
    <source>
        <dbReference type="Proteomes" id="UP000007110"/>
    </source>
</evidence>
<dbReference type="InParanoid" id="A0A7M7PSH4"/>